<evidence type="ECO:0000313" key="2">
    <source>
        <dbReference type="EMBL" id="ELR70650.1"/>
    </source>
</evidence>
<sequence length="177" mass="20397">MLQDGPIRLRGLDLSDKKKLALLANNKKVWDNLRDYMPHPYSEEDAVDFIRLTDQEAPKLTFAIEYNIELCGVIGLVPQKDVYRRTAEIGYCLGEPFWGKGIATTAVKLLTAYGFQQIDLVRIHTGVFEYNTVSMRVLEKNGYKKEGIFKHAVLKNGKIWDEHRYAKLREEEYAGKI</sequence>
<accession>L8JP80</accession>
<dbReference type="Pfam" id="PF13302">
    <property type="entry name" value="Acetyltransf_3"/>
    <property type="match status" value="1"/>
</dbReference>
<dbReference type="Gene3D" id="3.40.630.30">
    <property type="match status" value="1"/>
</dbReference>
<dbReference type="Proteomes" id="UP000011135">
    <property type="component" value="Unassembled WGS sequence"/>
</dbReference>
<evidence type="ECO:0000259" key="1">
    <source>
        <dbReference type="PROSITE" id="PS51186"/>
    </source>
</evidence>
<reference evidence="2 3" key="1">
    <citation type="submission" date="2012-12" db="EMBL/GenBank/DDBJ databases">
        <title>Genome assembly of Fulvivirga imtechensis AK7.</title>
        <authorList>
            <person name="Nupur N."/>
            <person name="Khatri I."/>
            <person name="Kumar R."/>
            <person name="Subramanian S."/>
            <person name="Pinnaka A."/>
        </authorList>
    </citation>
    <scope>NUCLEOTIDE SEQUENCE [LARGE SCALE GENOMIC DNA]</scope>
    <source>
        <strain evidence="2 3">AK7</strain>
    </source>
</reference>
<protein>
    <submittedName>
        <fullName evidence="2">Acetyltransferase</fullName>
    </submittedName>
</protein>
<dbReference type="InterPro" id="IPR000182">
    <property type="entry name" value="GNAT_dom"/>
</dbReference>
<dbReference type="RefSeq" id="WP_009581014.1">
    <property type="nucleotide sequence ID" value="NZ_AMZN01000051.1"/>
</dbReference>
<dbReference type="PROSITE" id="PS51186">
    <property type="entry name" value="GNAT"/>
    <property type="match status" value="1"/>
</dbReference>
<dbReference type="STRING" id="1237149.C900_03631"/>
<dbReference type="eggNOG" id="COG1670">
    <property type="taxonomic scope" value="Bacteria"/>
</dbReference>
<dbReference type="SUPFAM" id="SSF55729">
    <property type="entry name" value="Acyl-CoA N-acyltransferases (Nat)"/>
    <property type="match status" value="1"/>
</dbReference>
<keyword evidence="2" id="KW-0808">Transferase</keyword>
<comment type="caution">
    <text evidence="2">The sequence shown here is derived from an EMBL/GenBank/DDBJ whole genome shotgun (WGS) entry which is preliminary data.</text>
</comment>
<proteinExistence type="predicted"/>
<dbReference type="PANTHER" id="PTHR43328">
    <property type="entry name" value="ACETYLTRANSFERASE-RELATED"/>
    <property type="match status" value="1"/>
</dbReference>
<name>L8JP80_9BACT</name>
<keyword evidence="3" id="KW-1185">Reference proteome</keyword>
<gene>
    <name evidence="2" type="ORF">C900_03631</name>
</gene>
<dbReference type="PANTHER" id="PTHR43328:SF1">
    <property type="entry name" value="N-ACETYLTRANSFERASE DOMAIN-CONTAINING PROTEIN"/>
    <property type="match status" value="1"/>
</dbReference>
<dbReference type="InterPro" id="IPR016181">
    <property type="entry name" value="Acyl_CoA_acyltransferase"/>
</dbReference>
<dbReference type="EMBL" id="AMZN01000051">
    <property type="protein sequence ID" value="ELR70650.1"/>
    <property type="molecule type" value="Genomic_DNA"/>
</dbReference>
<feature type="domain" description="N-acetyltransferase" evidence="1">
    <location>
        <begin position="20"/>
        <end position="166"/>
    </location>
</feature>
<dbReference type="AlphaFoldDB" id="L8JP80"/>
<organism evidence="2 3">
    <name type="scientific">Fulvivirga imtechensis AK7</name>
    <dbReference type="NCBI Taxonomy" id="1237149"/>
    <lineage>
        <taxon>Bacteria</taxon>
        <taxon>Pseudomonadati</taxon>
        <taxon>Bacteroidota</taxon>
        <taxon>Cytophagia</taxon>
        <taxon>Cytophagales</taxon>
        <taxon>Fulvivirgaceae</taxon>
        <taxon>Fulvivirga</taxon>
    </lineage>
</organism>
<dbReference type="GO" id="GO:0016747">
    <property type="term" value="F:acyltransferase activity, transferring groups other than amino-acyl groups"/>
    <property type="evidence" value="ECO:0007669"/>
    <property type="project" value="InterPro"/>
</dbReference>
<dbReference type="OrthoDB" id="9788916at2"/>
<evidence type="ECO:0000313" key="3">
    <source>
        <dbReference type="Proteomes" id="UP000011135"/>
    </source>
</evidence>